<gene>
    <name evidence="1" type="ORF">ACFOUR_15450</name>
</gene>
<dbReference type="Proteomes" id="UP001595846">
    <property type="component" value="Unassembled WGS sequence"/>
</dbReference>
<accession>A0ABD5NSB9</accession>
<evidence type="ECO:0000313" key="2">
    <source>
        <dbReference type="Proteomes" id="UP001595846"/>
    </source>
</evidence>
<dbReference type="GeneID" id="73902383"/>
<dbReference type="RefSeq" id="WP_256533271.1">
    <property type="nucleotide sequence ID" value="NZ_CP101824.1"/>
</dbReference>
<evidence type="ECO:0000313" key="1">
    <source>
        <dbReference type="EMBL" id="MFC3959757.1"/>
    </source>
</evidence>
<dbReference type="Gene3D" id="1.10.10.10">
    <property type="entry name" value="Winged helix-like DNA-binding domain superfamily/Winged helix DNA-binding domain"/>
    <property type="match status" value="1"/>
</dbReference>
<evidence type="ECO:0008006" key="3">
    <source>
        <dbReference type="Google" id="ProtNLM"/>
    </source>
</evidence>
<protein>
    <recommendedName>
        <fullName evidence="3">Transcriptional regulator</fullName>
    </recommendedName>
</protein>
<comment type="caution">
    <text evidence="1">The sequence shown here is derived from an EMBL/GenBank/DDBJ whole genome shotgun (WGS) entry which is preliminary data.</text>
</comment>
<dbReference type="EMBL" id="JBHSAQ010000013">
    <property type="protein sequence ID" value="MFC3959757.1"/>
    <property type="molecule type" value="Genomic_DNA"/>
</dbReference>
<proteinExistence type="predicted"/>
<reference evidence="1 2" key="1">
    <citation type="journal article" date="2019" name="Int. J. Syst. Evol. Microbiol.">
        <title>The Global Catalogue of Microorganisms (GCM) 10K type strain sequencing project: providing services to taxonomists for standard genome sequencing and annotation.</title>
        <authorList>
            <consortium name="The Broad Institute Genomics Platform"/>
            <consortium name="The Broad Institute Genome Sequencing Center for Infectious Disease"/>
            <person name="Wu L."/>
            <person name="Ma J."/>
        </authorList>
    </citation>
    <scope>NUCLEOTIDE SEQUENCE [LARGE SCALE GENOMIC DNA]</scope>
    <source>
        <strain evidence="1 2">IBRC-M 10256</strain>
    </source>
</reference>
<dbReference type="InterPro" id="IPR036390">
    <property type="entry name" value="WH_DNA-bd_sf"/>
</dbReference>
<organism evidence="1 2">
    <name type="scientific">Halovivax cerinus</name>
    <dbReference type="NCBI Taxonomy" id="1487865"/>
    <lineage>
        <taxon>Archaea</taxon>
        <taxon>Methanobacteriati</taxon>
        <taxon>Methanobacteriota</taxon>
        <taxon>Stenosarchaea group</taxon>
        <taxon>Halobacteria</taxon>
        <taxon>Halobacteriales</taxon>
        <taxon>Natrialbaceae</taxon>
        <taxon>Halovivax</taxon>
    </lineage>
</organism>
<keyword evidence="2" id="KW-1185">Reference proteome</keyword>
<sequence>MAQREPETRMDAGTKETRLANPSGWLYLTRHDGIPVLVDALLDWPTNREFTIQEFADHSGLVRQTVSKHLDLLLELDLVDEIPETHPQRYRIRDSEVTRTLFELNSAINAVGDR</sequence>
<name>A0ABD5NSB9_9EURY</name>
<dbReference type="SUPFAM" id="SSF46785">
    <property type="entry name" value="Winged helix' DNA-binding domain"/>
    <property type="match status" value="1"/>
</dbReference>
<dbReference type="AlphaFoldDB" id="A0ABD5NSB9"/>
<dbReference type="InterPro" id="IPR036388">
    <property type="entry name" value="WH-like_DNA-bd_sf"/>
</dbReference>